<evidence type="ECO:0000256" key="2">
    <source>
        <dbReference type="SAM" id="MobiDB-lite"/>
    </source>
</evidence>
<dbReference type="AlphaFoldDB" id="A0A4Y7TUJ5"/>
<organism evidence="4 5">
    <name type="scientific">Coprinellus micaceus</name>
    <name type="common">Glistening ink-cap mushroom</name>
    <name type="synonym">Coprinus micaceus</name>
    <dbReference type="NCBI Taxonomy" id="71717"/>
    <lineage>
        <taxon>Eukaryota</taxon>
        <taxon>Fungi</taxon>
        <taxon>Dikarya</taxon>
        <taxon>Basidiomycota</taxon>
        <taxon>Agaricomycotina</taxon>
        <taxon>Agaricomycetes</taxon>
        <taxon>Agaricomycetidae</taxon>
        <taxon>Agaricales</taxon>
        <taxon>Agaricineae</taxon>
        <taxon>Psathyrellaceae</taxon>
        <taxon>Coprinellus</taxon>
    </lineage>
</organism>
<reference evidence="4 5" key="1">
    <citation type="journal article" date="2019" name="Nat. Ecol. Evol.">
        <title>Megaphylogeny resolves global patterns of mushroom evolution.</title>
        <authorList>
            <person name="Varga T."/>
            <person name="Krizsan K."/>
            <person name="Foldi C."/>
            <person name="Dima B."/>
            <person name="Sanchez-Garcia M."/>
            <person name="Sanchez-Ramirez S."/>
            <person name="Szollosi G.J."/>
            <person name="Szarkandi J.G."/>
            <person name="Papp V."/>
            <person name="Albert L."/>
            <person name="Andreopoulos W."/>
            <person name="Angelini C."/>
            <person name="Antonin V."/>
            <person name="Barry K.W."/>
            <person name="Bougher N.L."/>
            <person name="Buchanan P."/>
            <person name="Buyck B."/>
            <person name="Bense V."/>
            <person name="Catcheside P."/>
            <person name="Chovatia M."/>
            <person name="Cooper J."/>
            <person name="Damon W."/>
            <person name="Desjardin D."/>
            <person name="Finy P."/>
            <person name="Geml J."/>
            <person name="Haridas S."/>
            <person name="Hughes K."/>
            <person name="Justo A."/>
            <person name="Karasinski D."/>
            <person name="Kautmanova I."/>
            <person name="Kiss B."/>
            <person name="Kocsube S."/>
            <person name="Kotiranta H."/>
            <person name="LaButti K.M."/>
            <person name="Lechner B.E."/>
            <person name="Liimatainen K."/>
            <person name="Lipzen A."/>
            <person name="Lukacs Z."/>
            <person name="Mihaltcheva S."/>
            <person name="Morgado L.N."/>
            <person name="Niskanen T."/>
            <person name="Noordeloos M.E."/>
            <person name="Ohm R.A."/>
            <person name="Ortiz-Santana B."/>
            <person name="Ovrebo C."/>
            <person name="Racz N."/>
            <person name="Riley R."/>
            <person name="Savchenko A."/>
            <person name="Shiryaev A."/>
            <person name="Soop K."/>
            <person name="Spirin V."/>
            <person name="Szebenyi C."/>
            <person name="Tomsovsky M."/>
            <person name="Tulloss R.E."/>
            <person name="Uehling J."/>
            <person name="Grigoriev I.V."/>
            <person name="Vagvolgyi C."/>
            <person name="Papp T."/>
            <person name="Martin F.M."/>
            <person name="Miettinen O."/>
            <person name="Hibbett D.S."/>
            <person name="Nagy L.G."/>
        </authorList>
    </citation>
    <scope>NUCLEOTIDE SEQUENCE [LARGE SCALE GENOMIC DNA]</scope>
    <source>
        <strain evidence="4 5">FP101781</strain>
    </source>
</reference>
<feature type="compositionally biased region" description="Low complexity" evidence="2">
    <location>
        <begin position="567"/>
        <end position="576"/>
    </location>
</feature>
<accession>A0A4Y7TUJ5</accession>
<feature type="compositionally biased region" description="Low complexity" evidence="2">
    <location>
        <begin position="418"/>
        <end position="428"/>
    </location>
</feature>
<proteinExistence type="predicted"/>
<sequence length="639" mass="69528">MSSPTGGPGLDHSEHEWRTTVLPEPQAVQLSQESGCLGKRNEYLDAQFVELRRRNAAMEVEMASLKQRLAEKEAIIERLKIPPPAQELTYGPPECPPGSVPQLTKRKLASQQGPPPKRSKPTPAEGGDVSEAGRGSTLRTLETNLPESFSNGPLAVAPASQSVICKPGRPELRPADIPVYLQGAPNFLIWPEPVATPIPRGSMRGIYGITPRSWVEQIPAGKNPTGPWPRTVWFLNSTEHPASPQEPGDPGLVLGFYSYDGDPVGKGLCSVFRKAIVGNWTYLGEYDNIYVEGGLSKEHFCALDESTQKQWILTESHLRGRIWQATMLERIALRESGIHEPEPWSKARVKEVQWKAKKLPGLPTSSTASSILEAFRQGHENVSVMRMRCVGYDHRFIRHVEQSCAALKKEEMPKRPTTESMEASATASSDDRTKATSIDVQNPNATRMQATTSNPGTTTVPITGPIATGPPRRASRLIIKPSTRVLRSAKIASRPVSAMKLAEHTLSSASVTPGEARSPKSATPLLPFAPSLTSRVGPPLEGSASVSAPVVTPRLQRSHNPLRDNSSLHPSRSPFSSTPPMECASSVSSDRKTGMKSSQTAVSSLRALWTNPSDEERMVVWGSDAEEGSSSHESDLEYP</sequence>
<keyword evidence="5" id="KW-1185">Reference proteome</keyword>
<feature type="region of interest" description="Disordered" evidence="2">
    <location>
        <begin position="84"/>
        <end position="136"/>
    </location>
</feature>
<keyword evidence="1" id="KW-0175">Coiled coil</keyword>
<protein>
    <recommendedName>
        <fullName evidence="3">DUF6697 domain-containing protein</fullName>
    </recommendedName>
</protein>
<feature type="coiled-coil region" evidence="1">
    <location>
        <begin position="48"/>
        <end position="75"/>
    </location>
</feature>
<evidence type="ECO:0000259" key="3">
    <source>
        <dbReference type="Pfam" id="PF20411"/>
    </source>
</evidence>
<feature type="region of interest" description="Disordered" evidence="2">
    <location>
        <begin position="507"/>
        <end position="639"/>
    </location>
</feature>
<feature type="compositionally biased region" description="Basic and acidic residues" evidence="2">
    <location>
        <begin position="629"/>
        <end position="639"/>
    </location>
</feature>
<feature type="domain" description="DUF6697" evidence="3">
    <location>
        <begin position="198"/>
        <end position="401"/>
    </location>
</feature>
<feature type="compositionally biased region" description="Low complexity" evidence="2">
    <location>
        <begin position="455"/>
        <end position="471"/>
    </location>
</feature>
<dbReference type="InterPro" id="IPR046520">
    <property type="entry name" value="DUF6697"/>
</dbReference>
<feature type="compositionally biased region" description="Polar residues" evidence="2">
    <location>
        <begin position="435"/>
        <end position="454"/>
    </location>
</feature>
<feature type="region of interest" description="Disordered" evidence="2">
    <location>
        <begin position="1"/>
        <end position="36"/>
    </location>
</feature>
<dbReference type="EMBL" id="QPFP01000003">
    <property type="protein sequence ID" value="TEB37833.1"/>
    <property type="molecule type" value="Genomic_DNA"/>
</dbReference>
<feature type="region of interest" description="Disordered" evidence="2">
    <location>
        <begin position="408"/>
        <end position="474"/>
    </location>
</feature>
<dbReference type="STRING" id="71717.A0A4Y7TUJ5"/>
<gene>
    <name evidence="4" type="ORF">FA13DRAFT_1809213</name>
</gene>
<feature type="compositionally biased region" description="Basic and acidic residues" evidence="2">
    <location>
        <begin position="408"/>
        <end position="417"/>
    </location>
</feature>
<evidence type="ECO:0000313" key="4">
    <source>
        <dbReference type="EMBL" id="TEB37833.1"/>
    </source>
</evidence>
<evidence type="ECO:0000313" key="5">
    <source>
        <dbReference type="Proteomes" id="UP000298030"/>
    </source>
</evidence>
<dbReference type="Pfam" id="PF20411">
    <property type="entry name" value="DUF6697"/>
    <property type="match status" value="1"/>
</dbReference>
<dbReference type="OrthoDB" id="3265858at2759"/>
<name>A0A4Y7TUJ5_COPMI</name>
<comment type="caution">
    <text evidence="4">The sequence shown here is derived from an EMBL/GenBank/DDBJ whole genome shotgun (WGS) entry which is preliminary data.</text>
</comment>
<dbReference type="Proteomes" id="UP000298030">
    <property type="component" value="Unassembled WGS sequence"/>
</dbReference>
<evidence type="ECO:0000256" key="1">
    <source>
        <dbReference type="SAM" id="Coils"/>
    </source>
</evidence>